<dbReference type="InterPro" id="IPR000582">
    <property type="entry name" value="Acyl-CoA-binding_protein"/>
</dbReference>
<dbReference type="EMBL" id="KI911140">
    <property type="protein sequence ID" value="ETS05482.1"/>
    <property type="molecule type" value="Genomic_DNA"/>
</dbReference>
<dbReference type="HOGENOM" id="CLU_118853_2_0_1"/>
<dbReference type="Pfam" id="PF00887">
    <property type="entry name" value="ACBP"/>
    <property type="match status" value="1"/>
</dbReference>
<dbReference type="PRINTS" id="PR00689">
    <property type="entry name" value="ACOABINDINGP"/>
</dbReference>
<dbReference type="AlphaFoldDB" id="A0A024SI52"/>
<dbReference type="PANTHER" id="PTHR23310">
    <property type="entry name" value="ACYL-COA-BINDING PROTEIN, ACBP"/>
    <property type="match status" value="1"/>
</dbReference>
<dbReference type="PROSITE" id="PS51228">
    <property type="entry name" value="ACB_2"/>
    <property type="match status" value="1"/>
</dbReference>
<dbReference type="Proteomes" id="UP000024376">
    <property type="component" value="Unassembled WGS sequence"/>
</dbReference>
<accession>A0A024SI52</accession>
<dbReference type="KEGG" id="trr:M419DRAFT_23715"/>
<evidence type="ECO:0000313" key="5">
    <source>
        <dbReference type="Proteomes" id="UP000024376"/>
    </source>
</evidence>
<evidence type="ECO:0000259" key="3">
    <source>
        <dbReference type="PROSITE" id="PS51228"/>
    </source>
</evidence>
<evidence type="ECO:0000256" key="1">
    <source>
        <dbReference type="ARBA" id="ARBA00005567"/>
    </source>
</evidence>
<dbReference type="PANTHER" id="PTHR23310:SF62">
    <property type="entry name" value="ACYL-COA BINDING PROTEIN 1, ISOFORM A"/>
    <property type="match status" value="1"/>
</dbReference>
<dbReference type="InterPro" id="IPR014352">
    <property type="entry name" value="FERM/acyl-CoA-bd_prot_sf"/>
</dbReference>
<dbReference type="GO" id="GO:0000062">
    <property type="term" value="F:fatty-acyl-CoA binding"/>
    <property type="evidence" value="ECO:0007669"/>
    <property type="project" value="InterPro"/>
</dbReference>
<evidence type="ECO:0000256" key="2">
    <source>
        <dbReference type="ARBA" id="ARBA00023121"/>
    </source>
</evidence>
<comment type="similarity">
    <text evidence="1">Belongs to the ACBP family.</text>
</comment>
<proteinExistence type="inferred from homology"/>
<dbReference type="Gene3D" id="1.20.80.10">
    <property type="match status" value="1"/>
</dbReference>
<dbReference type="SUPFAM" id="SSF47027">
    <property type="entry name" value="Acyl-CoA binding protein"/>
    <property type="match status" value="1"/>
</dbReference>
<evidence type="ECO:0000313" key="4">
    <source>
        <dbReference type="EMBL" id="ETS05482.1"/>
    </source>
</evidence>
<dbReference type="InterPro" id="IPR035984">
    <property type="entry name" value="Acyl-CoA-binding_sf"/>
</dbReference>
<organism evidence="4 5">
    <name type="scientific">Hypocrea jecorina (strain ATCC 56765 / BCRC 32924 / NRRL 11460 / Rut C-30)</name>
    <name type="common">Trichoderma reesei</name>
    <dbReference type="NCBI Taxonomy" id="1344414"/>
    <lineage>
        <taxon>Eukaryota</taxon>
        <taxon>Fungi</taxon>
        <taxon>Dikarya</taxon>
        <taxon>Ascomycota</taxon>
        <taxon>Pezizomycotina</taxon>
        <taxon>Sordariomycetes</taxon>
        <taxon>Hypocreomycetidae</taxon>
        <taxon>Hypocreales</taxon>
        <taxon>Hypocreaceae</taxon>
        <taxon>Trichoderma</taxon>
    </lineage>
</organism>
<sequence length="102" mass="11864">MSAPESPEFSKALVEVKQLTKKPNNEELLRLYALFKIGKGFEFKKSDEPSRFSFEARAKWKAWEAAYEEEGITEPAVAQQKYVELVEELKTKYEFDPNKTPE</sequence>
<gene>
    <name evidence="4" type="ORF">M419DRAFT_23715</name>
</gene>
<dbReference type="GO" id="GO:0006631">
    <property type="term" value="P:fatty acid metabolic process"/>
    <property type="evidence" value="ECO:0007669"/>
    <property type="project" value="TreeGrafter"/>
</dbReference>
<feature type="domain" description="ACB" evidence="3">
    <location>
        <begin position="1"/>
        <end position="95"/>
    </location>
</feature>
<keyword evidence="2" id="KW-0446">Lipid-binding</keyword>
<name>A0A024SI52_HYPJR</name>
<reference evidence="5" key="1">
    <citation type="journal article" date="2013" name="Ind. Biotechnol.">
        <title>Comparative genomics analysis of Trichoderma reesei strains.</title>
        <authorList>
            <person name="Koike H."/>
            <person name="Aerts A."/>
            <person name="LaButti K."/>
            <person name="Grigoriev I.V."/>
            <person name="Baker S.E."/>
        </authorList>
    </citation>
    <scope>NUCLEOTIDE SEQUENCE [LARGE SCALE GENOMIC DNA]</scope>
    <source>
        <strain evidence="5">ATCC 56765 / BCRC 32924 / NRRL 11460 / Rut C-30</strain>
    </source>
</reference>
<dbReference type="OrthoDB" id="346910at2759"/>
<protein>
    <submittedName>
        <fullName evidence="4">Acyl-CoA binding protein</fullName>
    </submittedName>
</protein>